<dbReference type="EMBL" id="JANSHE010002970">
    <property type="protein sequence ID" value="KAJ2988431.1"/>
    <property type="molecule type" value="Genomic_DNA"/>
</dbReference>
<reference evidence="1" key="1">
    <citation type="submission" date="2022-08" db="EMBL/GenBank/DDBJ databases">
        <title>Genome Sequence of Pycnoporus sanguineus.</title>
        <authorList>
            <person name="Buettner E."/>
        </authorList>
    </citation>
    <scope>NUCLEOTIDE SEQUENCE</scope>
    <source>
        <strain evidence="1">CG-C14</strain>
    </source>
</reference>
<proteinExistence type="predicted"/>
<name>A0ACC1PA41_9APHY</name>
<comment type="caution">
    <text evidence="1">The sequence shown here is derived from an EMBL/GenBank/DDBJ whole genome shotgun (WGS) entry which is preliminary data.</text>
</comment>
<keyword evidence="2" id="KW-1185">Reference proteome</keyword>
<dbReference type="Proteomes" id="UP001144978">
    <property type="component" value="Unassembled WGS sequence"/>
</dbReference>
<evidence type="ECO:0000313" key="2">
    <source>
        <dbReference type="Proteomes" id="UP001144978"/>
    </source>
</evidence>
<accession>A0ACC1PA41</accession>
<protein>
    <submittedName>
        <fullName evidence="1">Uncharacterized protein</fullName>
    </submittedName>
</protein>
<organism evidence="1 2">
    <name type="scientific">Trametes sanguinea</name>
    <dbReference type="NCBI Taxonomy" id="158606"/>
    <lineage>
        <taxon>Eukaryota</taxon>
        <taxon>Fungi</taxon>
        <taxon>Dikarya</taxon>
        <taxon>Basidiomycota</taxon>
        <taxon>Agaricomycotina</taxon>
        <taxon>Agaricomycetes</taxon>
        <taxon>Polyporales</taxon>
        <taxon>Polyporaceae</taxon>
        <taxon>Trametes</taxon>
    </lineage>
</organism>
<sequence length="98" mass="10710">MGMGIRTGKGQLAAEAAEEPTSPLSDIHPSLSVPYQHNTSIPHPSTYSRVIDSGRQLQRWSAAFAYKARRSNCRSPWILLHIADPCMIAVVNAAKKPV</sequence>
<gene>
    <name evidence="1" type="ORF">NUW54_g9117</name>
</gene>
<evidence type="ECO:0000313" key="1">
    <source>
        <dbReference type="EMBL" id="KAJ2988431.1"/>
    </source>
</evidence>